<evidence type="ECO:0000313" key="3">
    <source>
        <dbReference type="EMBL" id="OGF33309.1"/>
    </source>
</evidence>
<feature type="domain" description="GIY-YIG" evidence="2">
    <location>
        <begin position="1"/>
        <end position="78"/>
    </location>
</feature>
<dbReference type="PANTHER" id="PTHR34477:SF1">
    <property type="entry name" value="UPF0213 PROTEIN YHBQ"/>
    <property type="match status" value="1"/>
</dbReference>
<dbReference type="CDD" id="cd10449">
    <property type="entry name" value="GIY-YIG_SLX1_like"/>
    <property type="match status" value="1"/>
</dbReference>
<protein>
    <recommendedName>
        <fullName evidence="2">GIY-YIG domain-containing protein</fullName>
    </recommendedName>
</protein>
<dbReference type="SMART" id="SM00465">
    <property type="entry name" value="GIYc"/>
    <property type="match status" value="1"/>
</dbReference>
<dbReference type="SUPFAM" id="SSF82771">
    <property type="entry name" value="GIY-YIG endonuclease"/>
    <property type="match status" value="1"/>
</dbReference>
<sequence length="88" mass="10890">MFYVYLLQSLKDKKLYIGYTNDLRRRFAEHNKGESKSTRNRRPFRLVYYEAFLSQIDAKNRERKLKLFKNTYNHLKKRIVNSLLEHKF</sequence>
<dbReference type="EMBL" id="MFGJ01000001">
    <property type="protein sequence ID" value="OGF33309.1"/>
    <property type="molecule type" value="Genomic_DNA"/>
</dbReference>
<evidence type="ECO:0000259" key="2">
    <source>
        <dbReference type="PROSITE" id="PS50164"/>
    </source>
</evidence>
<dbReference type="AlphaFoldDB" id="A0A1F5T319"/>
<dbReference type="InterPro" id="IPR050190">
    <property type="entry name" value="UPF0213_domain"/>
</dbReference>
<comment type="caution">
    <text evidence="3">The sequence shown here is derived from an EMBL/GenBank/DDBJ whole genome shotgun (WGS) entry which is preliminary data.</text>
</comment>
<gene>
    <name evidence="3" type="ORF">A2478_01225</name>
</gene>
<organism evidence="3 4">
    <name type="scientific">Candidatus Falkowbacteria bacterium RIFOXYC2_FULL_36_12</name>
    <dbReference type="NCBI Taxonomy" id="1798002"/>
    <lineage>
        <taxon>Bacteria</taxon>
        <taxon>Candidatus Falkowiibacteriota</taxon>
    </lineage>
</organism>
<name>A0A1F5T319_9BACT</name>
<accession>A0A1F5T319</accession>
<evidence type="ECO:0000256" key="1">
    <source>
        <dbReference type="ARBA" id="ARBA00007435"/>
    </source>
</evidence>
<dbReference type="PROSITE" id="PS50164">
    <property type="entry name" value="GIY_YIG"/>
    <property type="match status" value="1"/>
</dbReference>
<dbReference type="InterPro" id="IPR035901">
    <property type="entry name" value="GIY-YIG_endonuc_sf"/>
</dbReference>
<dbReference type="Pfam" id="PF01541">
    <property type="entry name" value="GIY-YIG"/>
    <property type="match status" value="1"/>
</dbReference>
<dbReference type="InterPro" id="IPR000305">
    <property type="entry name" value="GIY-YIG_endonuc"/>
</dbReference>
<dbReference type="PANTHER" id="PTHR34477">
    <property type="entry name" value="UPF0213 PROTEIN YHBQ"/>
    <property type="match status" value="1"/>
</dbReference>
<proteinExistence type="inferred from homology"/>
<comment type="similarity">
    <text evidence="1">Belongs to the UPF0213 family.</text>
</comment>
<dbReference type="Gene3D" id="3.40.1440.10">
    <property type="entry name" value="GIY-YIG endonuclease"/>
    <property type="match status" value="1"/>
</dbReference>
<evidence type="ECO:0000313" key="4">
    <source>
        <dbReference type="Proteomes" id="UP000179001"/>
    </source>
</evidence>
<dbReference type="Proteomes" id="UP000179001">
    <property type="component" value="Unassembled WGS sequence"/>
</dbReference>
<reference evidence="3 4" key="1">
    <citation type="journal article" date="2016" name="Nat. Commun.">
        <title>Thousands of microbial genomes shed light on interconnected biogeochemical processes in an aquifer system.</title>
        <authorList>
            <person name="Anantharaman K."/>
            <person name="Brown C.T."/>
            <person name="Hug L.A."/>
            <person name="Sharon I."/>
            <person name="Castelle C.J."/>
            <person name="Probst A.J."/>
            <person name="Thomas B.C."/>
            <person name="Singh A."/>
            <person name="Wilkins M.J."/>
            <person name="Karaoz U."/>
            <person name="Brodie E.L."/>
            <person name="Williams K.H."/>
            <person name="Hubbard S.S."/>
            <person name="Banfield J.F."/>
        </authorList>
    </citation>
    <scope>NUCLEOTIDE SEQUENCE [LARGE SCALE GENOMIC DNA]</scope>
</reference>